<reference evidence="2 3" key="1">
    <citation type="journal article" date="2024" name="Science">
        <title>Giant polyketide synthase enzymes in the biosynthesis of giant marine polyether toxins.</title>
        <authorList>
            <person name="Fallon T.R."/>
            <person name="Shende V.V."/>
            <person name="Wierzbicki I.H."/>
            <person name="Pendleton A.L."/>
            <person name="Watervoot N.F."/>
            <person name="Auber R.P."/>
            <person name="Gonzalez D.J."/>
            <person name="Wisecaver J.H."/>
            <person name="Moore B.S."/>
        </authorList>
    </citation>
    <scope>NUCLEOTIDE SEQUENCE [LARGE SCALE GENOMIC DNA]</scope>
    <source>
        <strain evidence="2 3">12B1</strain>
    </source>
</reference>
<proteinExistence type="predicted"/>
<protein>
    <submittedName>
        <fullName evidence="2">Uncharacterized protein</fullName>
    </submittedName>
</protein>
<keyword evidence="3" id="KW-1185">Reference proteome</keyword>
<evidence type="ECO:0000313" key="2">
    <source>
        <dbReference type="EMBL" id="KAL1519782.1"/>
    </source>
</evidence>
<feature type="compositionally biased region" description="Low complexity" evidence="1">
    <location>
        <begin position="44"/>
        <end position="59"/>
    </location>
</feature>
<organism evidence="2 3">
    <name type="scientific">Prymnesium parvum</name>
    <name type="common">Toxic golden alga</name>
    <dbReference type="NCBI Taxonomy" id="97485"/>
    <lineage>
        <taxon>Eukaryota</taxon>
        <taxon>Haptista</taxon>
        <taxon>Haptophyta</taxon>
        <taxon>Prymnesiophyceae</taxon>
        <taxon>Prymnesiales</taxon>
        <taxon>Prymnesiaceae</taxon>
        <taxon>Prymnesium</taxon>
    </lineage>
</organism>
<gene>
    <name evidence="2" type="ORF">AB1Y20_023289</name>
</gene>
<name>A0AB34JEX6_PRYPA</name>
<evidence type="ECO:0000256" key="1">
    <source>
        <dbReference type="SAM" id="MobiDB-lite"/>
    </source>
</evidence>
<dbReference type="Proteomes" id="UP001515480">
    <property type="component" value="Unassembled WGS sequence"/>
</dbReference>
<feature type="region of interest" description="Disordered" evidence="1">
    <location>
        <begin position="93"/>
        <end position="117"/>
    </location>
</feature>
<evidence type="ECO:0000313" key="3">
    <source>
        <dbReference type="Proteomes" id="UP001515480"/>
    </source>
</evidence>
<feature type="region of interest" description="Disordered" evidence="1">
    <location>
        <begin position="196"/>
        <end position="230"/>
    </location>
</feature>
<dbReference type="EMBL" id="JBGBPQ010000009">
    <property type="protein sequence ID" value="KAL1519782.1"/>
    <property type="molecule type" value="Genomic_DNA"/>
</dbReference>
<feature type="region of interest" description="Disordered" evidence="1">
    <location>
        <begin position="143"/>
        <end position="172"/>
    </location>
</feature>
<sequence>MAAKRPWWHEIVVGLSTERTPAPPPTQVRQLIGPDPPSRPYDPDPFGGPSRPSRSPGGVIRRRISEWDPGPAAVEWVRRATFDGRAIAIRRAQDAHNRRAPQTLGISPILSDSSAPRARSDGAHLVLAPPFHSTAAIMGPELPLARAPPRAPTNPSPPVPSGGAAPPPSLALSNRTACAPLLPRVPASASTRAAPLPGAAAPLHTPSHSATSVLLPSPPQRPSACGPSPNDVTICPVQHVPTIPSLSTSSGVHAPTSRRVGVSTAPAVACSLPPDGTPSPLPALRGKGAKHARLCAGPWVSALASLPPLPLMGAKRIHAGLADVPLRSSDIAAVRRERAACALASILPWSAAGFVLGDSPEMVESRPVPETTARLVRALAAYGGATLVKMRRELHAQMLRPHPYTGLSLRRAPPYACMLAKASLDLSPPTLRPCTGPLREDKSVGGKSPVCRPYRCRPPAASRSKESLSIGAIVSLEHLATYHPSEWVRGHARAQGAALKAGLVLG</sequence>
<accession>A0AB34JEX6</accession>
<feature type="region of interest" description="Disordered" evidence="1">
    <location>
        <begin position="16"/>
        <end position="65"/>
    </location>
</feature>
<comment type="caution">
    <text evidence="2">The sequence shown here is derived from an EMBL/GenBank/DDBJ whole genome shotgun (WGS) entry which is preliminary data.</text>
</comment>
<dbReference type="AlphaFoldDB" id="A0AB34JEX6"/>
<feature type="compositionally biased region" description="Pro residues" evidence="1">
    <location>
        <begin position="149"/>
        <end position="169"/>
    </location>
</feature>